<keyword evidence="7 9" id="KW-0320">Glycogen biosynthesis</keyword>
<dbReference type="NCBIfam" id="NF001947">
    <property type="entry name" value="PRK00725.1"/>
    <property type="match status" value="1"/>
</dbReference>
<dbReference type="InterPro" id="IPR005835">
    <property type="entry name" value="NTP_transferase_dom"/>
</dbReference>
<dbReference type="Proteomes" id="UP000250028">
    <property type="component" value="Unassembled WGS sequence"/>
</dbReference>
<dbReference type="InterPro" id="IPR011004">
    <property type="entry name" value="Trimer_LpxA-like_sf"/>
</dbReference>
<evidence type="ECO:0000256" key="6">
    <source>
        <dbReference type="ARBA" id="ARBA00022840"/>
    </source>
</evidence>
<evidence type="ECO:0000259" key="10">
    <source>
        <dbReference type="Pfam" id="PF00483"/>
    </source>
</evidence>
<dbReference type="PROSITE" id="PS00809">
    <property type="entry name" value="ADP_GLC_PYROPHOSPH_2"/>
    <property type="match status" value="1"/>
</dbReference>
<dbReference type="InterPro" id="IPR029044">
    <property type="entry name" value="Nucleotide-diphossugar_trans"/>
</dbReference>
<feature type="site" description="Could play a key role in the communication between the regulatory and the substrate sites" evidence="9">
    <location>
        <position position="63"/>
    </location>
</feature>
<gene>
    <name evidence="9" type="primary">glgC</name>
    <name evidence="12" type="ORF">SAMN04489750_1313</name>
</gene>
<evidence type="ECO:0000256" key="1">
    <source>
        <dbReference type="ARBA" id="ARBA00010443"/>
    </source>
</evidence>
<protein>
    <recommendedName>
        <fullName evidence="9">Glucose-1-phosphate adenylyltransferase</fullName>
        <ecNumber evidence="9">2.7.7.27</ecNumber>
    </recommendedName>
    <alternativeName>
        <fullName evidence="9">ADP-glucose pyrophosphorylase</fullName>
        <shortName evidence="9">ADPGlc PPase</shortName>
    </alternativeName>
    <alternativeName>
        <fullName evidence="9">ADP-glucose synthase</fullName>
    </alternativeName>
</protein>
<dbReference type="PROSITE" id="PS00808">
    <property type="entry name" value="ADP_GLC_PYROPHOSPH_1"/>
    <property type="match status" value="1"/>
</dbReference>
<evidence type="ECO:0000256" key="8">
    <source>
        <dbReference type="ARBA" id="ARBA00023277"/>
    </source>
</evidence>
<evidence type="ECO:0000256" key="5">
    <source>
        <dbReference type="ARBA" id="ARBA00022741"/>
    </source>
</evidence>
<keyword evidence="6 9" id="KW-0067">ATP-binding</keyword>
<reference evidence="13" key="1">
    <citation type="submission" date="2016-10" db="EMBL/GenBank/DDBJ databases">
        <authorList>
            <person name="Varghese N."/>
            <person name="Submissions S."/>
        </authorList>
    </citation>
    <scope>NUCLEOTIDE SEQUENCE [LARGE SCALE GENOMIC DNA]</scope>
    <source>
        <strain evidence="13">DSM 22951</strain>
    </source>
</reference>
<dbReference type="HAMAP" id="MF_00624">
    <property type="entry name" value="GlgC"/>
    <property type="match status" value="1"/>
</dbReference>
<sequence length="416" mass="45340">MARRSGLRVLAIVLAGGEGKRLMPLTADRAKPAVPFGGIYRLIDFALTNVAHSGYLQMVVLTQYKSHSLDRHISKTWRLSSMLDNYVTPVPAQQRRGKSWYSGSADAIYQSLNLIYDHKPDIVVVVGADHVYRMDFSQMVMRHVENGAAASVAAIRQPISLADQFGVIELSDTGDDKIAAFREKPSDPKPLADAPHEVLASMGNYVFDADALVKAVLEDAKDDDSKHDMGGNIIPAFVDRGEAYAYDFKDNEIPGATERDRGYWRDVGTLDSYYEAHMDLVSIHPVFNVYNYDWPILTNDGSFPPAKFVMGAEQLQGVATGSMISPGCIISGSSIDESVLGLNVHTHSRSSIRGSVILDGVDVGRDCVIERAIIDKEVRVPAGVTIGVDHEQDRARGFTVTDSGITVVGKGTIIEG</sequence>
<dbReference type="AlphaFoldDB" id="A0A2Y8ZQ97"/>
<organism evidence="12 13">
    <name type="scientific">Branchiibius hedensis</name>
    <dbReference type="NCBI Taxonomy" id="672460"/>
    <lineage>
        <taxon>Bacteria</taxon>
        <taxon>Bacillati</taxon>
        <taxon>Actinomycetota</taxon>
        <taxon>Actinomycetes</taxon>
        <taxon>Micrococcales</taxon>
        <taxon>Dermacoccaceae</taxon>
        <taxon>Branchiibius</taxon>
    </lineage>
</organism>
<keyword evidence="4 9" id="KW-0548">Nucleotidyltransferase</keyword>
<feature type="binding site" evidence="9">
    <location>
        <position position="166"/>
    </location>
    <ligand>
        <name>alpha-D-glucose 1-phosphate</name>
        <dbReference type="ChEBI" id="CHEBI:58601"/>
    </ligand>
</feature>
<comment type="similarity">
    <text evidence="1 9">Belongs to the bacterial/plant glucose-1-phosphate adenylyltransferase family.</text>
</comment>
<feature type="binding site" evidence="9">
    <location>
        <position position="201"/>
    </location>
    <ligand>
        <name>alpha-D-glucose 1-phosphate</name>
        <dbReference type="ChEBI" id="CHEBI:58601"/>
    </ligand>
</feature>
<evidence type="ECO:0000256" key="2">
    <source>
        <dbReference type="ARBA" id="ARBA00022600"/>
    </source>
</evidence>
<dbReference type="GO" id="GO:0005524">
    <property type="term" value="F:ATP binding"/>
    <property type="evidence" value="ECO:0007669"/>
    <property type="project" value="UniProtKB-KW"/>
</dbReference>
<dbReference type="OrthoDB" id="9801810at2"/>
<evidence type="ECO:0000256" key="9">
    <source>
        <dbReference type="HAMAP-Rule" id="MF_00624"/>
    </source>
</evidence>
<dbReference type="GO" id="GO:0008878">
    <property type="term" value="F:glucose-1-phosphate adenylyltransferase activity"/>
    <property type="evidence" value="ECO:0007669"/>
    <property type="project" value="UniProtKB-UniRule"/>
</dbReference>
<dbReference type="PANTHER" id="PTHR43523">
    <property type="entry name" value="GLUCOSE-1-PHOSPHATE ADENYLYLTRANSFERASE-RELATED"/>
    <property type="match status" value="1"/>
</dbReference>
<keyword evidence="13" id="KW-1185">Reference proteome</keyword>
<dbReference type="Pfam" id="PF00483">
    <property type="entry name" value="NTP_transferase"/>
    <property type="match status" value="1"/>
</dbReference>
<comment type="catalytic activity">
    <reaction evidence="9">
        <text>alpha-D-glucose 1-phosphate + ATP + H(+) = ADP-alpha-D-glucose + diphosphate</text>
        <dbReference type="Rhea" id="RHEA:12120"/>
        <dbReference type="ChEBI" id="CHEBI:15378"/>
        <dbReference type="ChEBI" id="CHEBI:30616"/>
        <dbReference type="ChEBI" id="CHEBI:33019"/>
        <dbReference type="ChEBI" id="CHEBI:57498"/>
        <dbReference type="ChEBI" id="CHEBI:58601"/>
        <dbReference type="EC" id="2.7.7.27"/>
    </reaction>
</comment>
<dbReference type="Gene3D" id="2.160.10.10">
    <property type="entry name" value="Hexapeptide repeat proteins"/>
    <property type="match status" value="1"/>
</dbReference>
<comment type="pathway">
    <text evidence="9">Glycan biosynthesis; glycogen biosynthesis.</text>
</comment>
<keyword evidence="3 9" id="KW-0808">Transferase</keyword>
<dbReference type="NCBIfam" id="TIGR02091">
    <property type="entry name" value="glgC"/>
    <property type="match status" value="1"/>
</dbReference>
<evidence type="ECO:0000256" key="3">
    <source>
        <dbReference type="ARBA" id="ARBA00022679"/>
    </source>
</evidence>
<name>A0A2Y8ZQ97_9MICO</name>
<dbReference type="UniPathway" id="UPA00164"/>
<accession>A0A2Y8ZQ97</accession>
<dbReference type="EC" id="2.7.7.27" evidence="9"/>
<comment type="subunit">
    <text evidence="9">Homotetramer.</text>
</comment>
<keyword evidence="8 9" id="KW-0119">Carbohydrate metabolism</keyword>
<dbReference type="SUPFAM" id="SSF53448">
    <property type="entry name" value="Nucleotide-diphospho-sugar transferases"/>
    <property type="match status" value="1"/>
</dbReference>
<evidence type="ECO:0000259" key="11">
    <source>
        <dbReference type="Pfam" id="PF24894"/>
    </source>
</evidence>
<keyword evidence="2 9" id="KW-0321">Glycogen metabolism</keyword>
<dbReference type="RefSeq" id="WP_109684636.1">
    <property type="nucleotide sequence ID" value="NZ_QGDN01000001.1"/>
</dbReference>
<feature type="binding site" evidence="9">
    <location>
        <begin position="183"/>
        <end position="184"/>
    </location>
    <ligand>
        <name>alpha-D-glucose 1-phosphate</name>
        <dbReference type="ChEBI" id="CHEBI:58601"/>
    </ligand>
</feature>
<evidence type="ECO:0000256" key="7">
    <source>
        <dbReference type="ARBA" id="ARBA00023056"/>
    </source>
</evidence>
<proteinExistence type="inferred from homology"/>
<dbReference type="InterPro" id="IPR023049">
    <property type="entry name" value="GlgC_bac"/>
</dbReference>
<dbReference type="Gene3D" id="3.90.550.10">
    <property type="entry name" value="Spore Coat Polysaccharide Biosynthesis Protein SpsA, Chain A"/>
    <property type="match status" value="1"/>
</dbReference>
<dbReference type="InterPro" id="IPR005836">
    <property type="entry name" value="ADP_Glu_pyroP_CS"/>
</dbReference>
<dbReference type="InterPro" id="IPR056818">
    <property type="entry name" value="GlmU/GlgC-like_hexapep"/>
</dbReference>
<evidence type="ECO:0000256" key="4">
    <source>
        <dbReference type="ARBA" id="ARBA00022695"/>
    </source>
</evidence>
<feature type="binding site" evidence="9">
    <location>
        <position position="101"/>
    </location>
    <ligand>
        <name>alpha-D-glucose 1-phosphate</name>
        <dbReference type="ChEBI" id="CHEBI:58601"/>
    </ligand>
</feature>
<dbReference type="NCBIfam" id="NF002023">
    <property type="entry name" value="PRK00844.1"/>
    <property type="match status" value="1"/>
</dbReference>
<dbReference type="PROSITE" id="PS00810">
    <property type="entry name" value="ADP_GLC_PYROPHOSPH_3"/>
    <property type="match status" value="1"/>
</dbReference>
<feature type="domain" description="Nucleotidyl transferase" evidence="10">
    <location>
        <begin position="11"/>
        <end position="280"/>
    </location>
</feature>
<dbReference type="SUPFAM" id="SSF51161">
    <property type="entry name" value="Trimeric LpxA-like enzymes"/>
    <property type="match status" value="1"/>
</dbReference>
<dbReference type="InterPro" id="IPR011831">
    <property type="entry name" value="ADP-Glc_PPase"/>
</dbReference>
<dbReference type="PANTHER" id="PTHR43523:SF2">
    <property type="entry name" value="GLUCOSE-1-PHOSPHATE ADENYLYLTRANSFERASE"/>
    <property type="match status" value="1"/>
</dbReference>
<evidence type="ECO:0000313" key="12">
    <source>
        <dbReference type="EMBL" id="SSA34014.1"/>
    </source>
</evidence>
<dbReference type="CDD" id="cd04651">
    <property type="entry name" value="LbH_G1P_AT_C"/>
    <property type="match status" value="1"/>
</dbReference>
<feature type="site" description="Could play a key role in the communication between the regulatory and the substrate sites" evidence="9">
    <location>
        <position position="100"/>
    </location>
</feature>
<dbReference type="CDD" id="cd02508">
    <property type="entry name" value="ADP_Glucose_PP"/>
    <property type="match status" value="1"/>
</dbReference>
<comment type="function">
    <text evidence="9">Involved in the biosynthesis of ADP-glucose, a building block required for the elongation reactions to produce glycogen. Catalyzes the reaction between ATP and alpha-D-glucose 1-phosphate (G1P) to produce pyrophosphate and ADP-Glc.</text>
</comment>
<dbReference type="GO" id="GO:0005978">
    <property type="term" value="P:glycogen biosynthetic process"/>
    <property type="evidence" value="ECO:0007669"/>
    <property type="project" value="UniProtKB-UniRule"/>
</dbReference>
<dbReference type="EMBL" id="UESZ01000001">
    <property type="protein sequence ID" value="SSA34014.1"/>
    <property type="molecule type" value="Genomic_DNA"/>
</dbReference>
<dbReference type="Pfam" id="PF24894">
    <property type="entry name" value="Hexapep_GlmU"/>
    <property type="match status" value="1"/>
</dbReference>
<evidence type="ECO:0000313" key="13">
    <source>
        <dbReference type="Proteomes" id="UP000250028"/>
    </source>
</evidence>
<feature type="domain" description="Glucose-1-phosphate adenylyltransferase/Bifunctional protein GlmU-like C-terminal hexapeptide" evidence="11">
    <location>
        <begin position="304"/>
        <end position="408"/>
    </location>
</feature>
<keyword evidence="5 9" id="KW-0547">Nucleotide-binding</keyword>